<keyword evidence="2" id="KW-0503">Monooxygenase</keyword>
<evidence type="ECO:0000313" key="4">
    <source>
        <dbReference type="EMBL" id="MFD2661810.1"/>
    </source>
</evidence>
<dbReference type="EMBL" id="JBHUMY010000016">
    <property type="protein sequence ID" value="MFD2661810.1"/>
    <property type="molecule type" value="Genomic_DNA"/>
</dbReference>
<reference evidence="5" key="1">
    <citation type="journal article" date="2019" name="Int. J. Syst. Evol. Microbiol.">
        <title>The Global Catalogue of Microorganisms (GCM) 10K type strain sequencing project: providing services to taxonomists for standard genome sequencing and annotation.</title>
        <authorList>
            <consortium name="The Broad Institute Genomics Platform"/>
            <consortium name="The Broad Institute Genome Sequencing Center for Infectious Disease"/>
            <person name="Wu L."/>
            <person name="Ma J."/>
        </authorList>
    </citation>
    <scope>NUCLEOTIDE SEQUENCE [LARGE SCALE GENOMIC DNA]</scope>
    <source>
        <strain evidence="5">TISTR 1827</strain>
    </source>
</reference>
<dbReference type="Proteomes" id="UP001597493">
    <property type="component" value="Unassembled WGS sequence"/>
</dbReference>
<evidence type="ECO:0000313" key="5">
    <source>
        <dbReference type="Proteomes" id="UP001597493"/>
    </source>
</evidence>
<dbReference type="CDD" id="cd01097">
    <property type="entry name" value="Tetrahydromethanopterin_reductase"/>
    <property type="match status" value="1"/>
</dbReference>
<evidence type="ECO:0000256" key="1">
    <source>
        <dbReference type="ARBA" id="ARBA00023002"/>
    </source>
</evidence>
<dbReference type="SUPFAM" id="SSF51679">
    <property type="entry name" value="Bacterial luciferase-like"/>
    <property type="match status" value="1"/>
</dbReference>
<dbReference type="Gene3D" id="3.20.20.30">
    <property type="entry name" value="Luciferase-like domain"/>
    <property type="match status" value="1"/>
</dbReference>
<dbReference type="InterPro" id="IPR036661">
    <property type="entry name" value="Luciferase-like_sf"/>
</dbReference>
<gene>
    <name evidence="4" type="ORF">ACFSW5_16265</name>
</gene>
<dbReference type="Pfam" id="PF00296">
    <property type="entry name" value="Bac_luciferase"/>
    <property type="match status" value="1"/>
</dbReference>
<evidence type="ECO:0000259" key="3">
    <source>
        <dbReference type="Pfam" id="PF00296"/>
    </source>
</evidence>
<organism evidence="4 5">
    <name type="scientific">Paenibacillus thailandensis</name>
    <dbReference type="NCBI Taxonomy" id="393250"/>
    <lineage>
        <taxon>Bacteria</taxon>
        <taxon>Bacillati</taxon>
        <taxon>Bacillota</taxon>
        <taxon>Bacilli</taxon>
        <taxon>Bacillales</taxon>
        <taxon>Paenibacillaceae</taxon>
        <taxon>Paenibacillus</taxon>
    </lineage>
</organism>
<keyword evidence="5" id="KW-1185">Reference proteome</keyword>
<protein>
    <submittedName>
        <fullName evidence="4">LLM class flavin-dependent oxidoreductase</fullName>
    </submittedName>
</protein>
<proteinExistence type="predicted"/>
<dbReference type="InterPro" id="IPR050766">
    <property type="entry name" value="Bact_Lucif_Oxidored"/>
</dbReference>
<keyword evidence="1" id="KW-0560">Oxidoreductase</keyword>
<dbReference type="InterPro" id="IPR011251">
    <property type="entry name" value="Luciferase-like_dom"/>
</dbReference>
<dbReference type="PANTHER" id="PTHR30137">
    <property type="entry name" value="LUCIFERASE-LIKE MONOOXYGENASE"/>
    <property type="match status" value="1"/>
</dbReference>
<dbReference type="RefSeq" id="WP_379275123.1">
    <property type="nucleotide sequence ID" value="NZ_JBHUGT010000012.1"/>
</dbReference>
<evidence type="ECO:0000256" key="2">
    <source>
        <dbReference type="ARBA" id="ARBA00023033"/>
    </source>
</evidence>
<dbReference type="PANTHER" id="PTHR30137:SF8">
    <property type="entry name" value="BLR5498 PROTEIN"/>
    <property type="match status" value="1"/>
</dbReference>
<accession>A0ABW5R077</accession>
<feature type="domain" description="Luciferase-like" evidence="3">
    <location>
        <begin position="16"/>
        <end position="314"/>
    </location>
</feature>
<comment type="caution">
    <text evidence="4">The sequence shown here is derived from an EMBL/GenBank/DDBJ whole genome shotgun (WGS) entry which is preliminary data.</text>
</comment>
<sequence>MTRSDRHNEQSNPSFEFGIYTLGELSPHPETGKTIGAQQRIREVIEAAKLADEAGIDVFGVGEHHRLDFAISSPPVLLAAIAQATKRIRLTSATTVLGTSDPVRVYEDFSTLDLLSDGRAEIIAGRGAYIESFPLFGYELSSYGELFREKTAMFLALNDNETVTWSGKFRSPLNEAEIAPRPKQSRLPLWLGVGGTPASAALAGEIGAGMALAILGGDPHEYKHLVDEYRRAGKAAGHADKELKVGITGHSFVGRTPEEARAQFYPYYANYYTGFMKRPPLDREAFDGLCAPETALNVGSVEEVTEKILRQHELFGHSRFMAQMDIGGMPFKQVAQAIELLATEVAPSVRKALKR</sequence>
<name>A0ABW5R077_9BACL</name>